<organism evidence="3 4">
    <name type="scientific">Caenimonas sedimenti</name>
    <dbReference type="NCBI Taxonomy" id="2596921"/>
    <lineage>
        <taxon>Bacteria</taxon>
        <taxon>Pseudomonadati</taxon>
        <taxon>Pseudomonadota</taxon>
        <taxon>Betaproteobacteria</taxon>
        <taxon>Burkholderiales</taxon>
        <taxon>Comamonadaceae</taxon>
        <taxon>Caenimonas</taxon>
    </lineage>
</organism>
<dbReference type="EMBL" id="VOBQ01000029">
    <property type="protein sequence ID" value="TWO64995.1"/>
    <property type="molecule type" value="Genomic_DNA"/>
</dbReference>
<dbReference type="Pfam" id="PF00300">
    <property type="entry name" value="His_Phos_1"/>
    <property type="match status" value="1"/>
</dbReference>
<dbReference type="AlphaFoldDB" id="A0A562ZE54"/>
<feature type="binding site" evidence="2">
    <location>
        <position position="60"/>
    </location>
    <ligand>
        <name>substrate</name>
    </ligand>
</feature>
<dbReference type="InterPro" id="IPR050275">
    <property type="entry name" value="PGM_Phosphatase"/>
</dbReference>
<dbReference type="PANTHER" id="PTHR48100">
    <property type="entry name" value="BROAD-SPECIFICITY PHOSPHATASE YOR283W-RELATED"/>
    <property type="match status" value="1"/>
</dbReference>
<evidence type="ECO:0000313" key="3">
    <source>
        <dbReference type="EMBL" id="TWO64995.1"/>
    </source>
</evidence>
<dbReference type="SUPFAM" id="SSF53254">
    <property type="entry name" value="Phosphoglycerate mutase-like"/>
    <property type="match status" value="1"/>
</dbReference>
<proteinExistence type="predicted"/>
<accession>A0A562ZE54</accession>
<dbReference type="RefSeq" id="WP_145897066.1">
    <property type="nucleotide sequence ID" value="NZ_VOBQ01000029.1"/>
</dbReference>
<dbReference type="InterPro" id="IPR013078">
    <property type="entry name" value="His_Pase_superF_clade-1"/>
</dbReference>
<sequence length="214" mass="23863">MEATRIIAVRHGETSWNVDARIQGQLDIQLNDTGRWQARRVGDALSGEDLSAVYSSDLGRAHETARAIADAAGIPVVAHPGLRERRFGMFEGKTFDEIHQTWPDHAQNWKKRIPEWEPPQGGESLLQLRERVTRTISDLAARHGGEQIAVVAHGGVLDTLYRVATGQEVNSPRTWQLPNGAINRLLWTPEGFTLVGWSDTQHLDHAAHDENTSF</sequence>
<protein>
    <submittedName>
        <fullName evidence="3">Histidine phosphatase family protein</fullName>
    </submittedName>
</protein>
<feature type="binding site" evidence="2">
    <location>
        <begin position="10"/>
        <end position="17"/>
    </location>
    <ligand>
        <name>substrate</name>
    </ligand>
</feature>
<dbReference type="OrthoDB" id="9783269at2"/>
<evidence type="ECO:0000256" key="2">
    <source>
        <dbReference type="PIRSR" id="PIRSR613078-2"/>
    </source>
</evidence>
<comment type="caution">
    <text evidence="3">The sequence shown here is derived from an EMBL/GenBank/DDBJ whole genome shotgun (WGS) entry which is preliminary data.</text>
</comment>
<evidence type="ECO:0000256" key="1">
    <source>
        <dbReference type="PIRSR" id="PIRSR613078-1"/>
    </source>
</evidence>
<dbReference type="PANTHER" id="PTHR48100:SF44">
    <property type="entry name" value="PHOSPHATASE C1620.13-RELATED"/>
    <property type="match status" value="1"/>
</dbReference>
<evidence type="ECO:0000313" key="4">
    <source>
        <dbReference type="Proteomes" id="UP000318199"/>
    </source>
</evidence>
<dbReference type="Proteomes" id="UP000318199">
    <property type="component" value="Unassembled WGS sequence"/>
</dbReference>
<dbReference type="Gene3D" id="3.40.50.1240">
    <property type="entry name" value="Phosphoglycerate mutase-like"/>
    <property type="match status" value="1"/>
</dbReference>
<dbReference type="GO" id="GO:0016791">
    <property type="term" value="F:phosphatase activity"/>
    <property type="evidence" value="ECO:0007669"/>
    <property type="project" value="TreeGrafter"/>
</dbReference>
<keyword evidence="4" id="KW-1185">Reference proteome</keyword>
<gene>
    <name evidence="3" type="ORF">FN976_27500</name>
</gene>
<dbReference type="InterPro" id="IPR029033">
    <property type="entry name" value="His_PPase_superfam"/>
</dbReference>
<feature type="active site" description="Proton donor/acceptor" evidence="1">
    <location>
        <position position="84"/>
    </location>
</feature>
<dbReference type="SMART" id="SM00855">
    <property type="entry name" value="PGAM"/>
    <property type="match status" value="1"/>
</dbReference>
<dbReference type="CDD" id="cd07067">
    <property type="entry name" value="HP_PGM_like"/>
    <property type="match status" value="1"/>
</dbReference>
<name>A0A562ZE54_9BURK</name>
<reference evidence="3 4" key="1">
    <citation type="submission" date="2019-07" db="EMBL/GenBank/DDBJ databases">
        <title>Caenimonas sedimenti sp. nov., isolated from activated sludge.</title>
        <authorList>
            <person name="Xu J."/>
        </authorList>
    </citation>
    <scope>NUCLEOTIDE SEQUENCE [LARGE SCALE GENOMIC DNA]</scope>
    <source>
        <strain evidence="3 4">HX-9-20</strain>
    </source>
</reference>
<dbReference type="GO" id="GO:0005829">
    <property type="term" value="C:cytosol"/>
    <property type="evidence" value="ECO:0007669"/>
    <property type="project" value="TreeGrafter"/>
</dbReference>
<feature type="active site" description="Tele-phosphohistidine intermediate" evidence="1">
    <location>
        <position position="11"/>
    </location>
</feature>